<accession>A0ABM1Y7G0</accession>
<dbReference type="EnsemblMetazoa" id="AALFPA23_006489.R8445">
    <property type="protein sequence ID" value="AALFPA23_006489.P8445"/>
    <property type="gene ID" value="AALFPA23_006489"/>
</dbReference>
<dbReference type="EnsemblMetazoa" id="AALFPA23_006489.R8446">
    <property type="protein sequence ID" value="AALFPA23_006489.P8446"/>
    <property type="gene ID" value="AALFPA23_006489"/>
</dbReference>
<feature type="domain" description="Integrin alpha third immunoglobulin-like" evidence="17">
    <location>
        <begin position="792"/>
        <end position="1045"/>
    </location>
</feature>
<evidence type="ECO:0008006" key="20">
    <source>
        <dbReference type="Google" id="ProtNLM"/>
    </source>
</evidence>
<dbReference type="InterPro" id="IPR013649">
    <property type="entry name" value="Integrin_alpha_Ig-like_1"/>
</dbReference>
<dbReference type="Gene3D" id="2.60.40.1530">
    <property type="entry name" value="ntegrin, alpha v. Chain A, domain 4"/>
    <property type="match status" value="1"/>
</dbReference>
<evidence type="ECO:0000256" key="4">
    <source>
        <dbReference type="ARBA" id="ARBA00022729"/>
    </source>
</evidence>
<evidence type="ECO:0000256" key="9">
    <source>
        <dbReference type="ARBA" id="ARBA00023136"/>
    </source>
</evidence>
<keyword evidence="9 13" id="KW-0472">Membrane</keyword>
<dbReference type="PANTHER" id="PTHR23220">
    <property type="entry name" value="INTEGRIN ALPHA"/>
    <property type="match status" value="1"/>
</dbReference>
<dbReference type="EnsemblMetazoa" id="AALFPA23_006489.R8448">
    <property type="protein sequence ID" value="AALFPA23_006489.P8448"/>
    <property type="gene ID" value="AALFPA23_006489"/>
</dbReference>
<dbReference type="EnsemblMetazoa" id="AALFPA23_006489.R8444">
    <property type="protein sequence ID" value="AALFPA23_006489.P8444"/>
    <property type="gene ID" value="AALFPA23_006489"/>
</dbReference>
<keyword evidence="7 13" id="KW-1133">Transmembrane helix</keyword>
<keyword evidence="4 13" id="KW-0732">Signal</keyword>
<dbReference type="Gene3D" id="2.60.40.1460">
    <property type="entry name" value="Integrin domains. Chain A, domain 2"/>
    <property type="match status" value="1"/>
</dbReference>
<evidence type="ECO:0000259" key="15">
    <source>
        <dbReference type="Pfam" id="PF08441"/>
    </source>
</evidence>
<dbReference type="PROSITE" id="PS00242">
    <property type="entry name" value="INTEGRIN_ALPHA"/>
    <property type="match status" value="1"/>
</dbReference>
<dbReference type="SUPFAM" id="SSF69318">
    <property type="entry name" value="Integrin alpha N-terminal domain"/>
    <property type="match status" value="1"/>
</dbReference>
<evidence type="ECO:0000256" key="7">
    <source>
        <dbReference type="ARBA" id="ARBA00022989"/>
    </source>
</evidence>
<feature type="transmembrane region" description="Helical" evidence="13">
    <location>
        <begin position="1061"/>
        <end position="1083"/>
    </location>
</feature>
<protein>
    <recommendedName>
        <fullName evidence="20">Integrin alpha-2 domain-containing protein</fullName>
    </recommendedName>
</protein>
<dbReference type="EnsemblMetazoa" id="AALFPA23_006489.R8447">
    <property type="protein sequence ID" value="AALFPA23_006489.P8447"/>
    <property type="gene ID" value="AALFPA23_006489"/>
</dbReference>
<dbReference type="PROSITE" id="PS51470">
    <property type="entry name" value="FG_GAP"/>
    <property type="match status" value="3"/>
</dbReference>
<comment type="similarity">
    <text evidence="2 13">Belongs to the integrin alpha chain family.</text>
</comment>
<dbReference type="InterPro" id="IPR013519">
    <property type="entry name" value="Int_alpha_beta-p"/>
</dbReference>
<feature type="domain" description="Integrin alpha first immunoglubulin-like" evidence="15">
    <location>
        <begin position="479"/>
        <end position="645"/>
    </location>
</feature>
<keyword evidence="6 13" id="KW-0130">Cell adhesion</keyword>
<keyword evidence="11" id="KW-0325">Glycoprotein</keyword>
<reference evidence="18" key="2">
    <citation type="submission" date="2025-05" db="UniProtKB">
        <authorList>
            <consortium name="EnsemblMetazoa"/>
        </authorList>
    </citation>
    <scope>IDENTIFICATION</scope>
    <source>
        <strain evidence="18">Foshan</strain>
    </source>
</reference>
<dbReference type="SUPFAM" id="SSF69179">
    <property type="entry name" value="Integrin domains"/>
    <property type="match status" value="3"/>
</dbReference>
<dbReference type="RefSeq" id="XP_029728055.2">
    <property type="nucleotide sequence ID" value="XM_029872195.2"/>
</dbReference>
<keyword evidence="10 13" id="KW-0675">Receptor</keyword>
<evidence type="ECO:0000256" key="13">
    <source>
        <dbReference type="RuleBase" id="RU003762"/>
    </source>
</evidence>
<comment type="subcellular location">
    <subcellularLocation>
        <location evidence="1 13">Membrane</location>
        <topology evidence="1 13">Single-pass type I membrane protein</topology>
    </subcellularLocation>
</comment>
<dbReference type="Gene3D" id="1.20.5.930">
    <property type="entry name" value="Bicelle-embedded integrin alpha(iib) transmembrane segment"/>
    <property type="match status" value="1"/>
</dbReference>
<dbReference type="RefSeq" id="XP_029728054.2">
    <property type="nucleotide sequence ID" value="XM_029872194.2"/>
</dbReference>
<dbReference type="InterPro" id="IPR032695">
    <property type="entry name" value="Integrin_dom_sf"/>
</dbReference>
<dbReference type="InterPro" id="IPR013517">
    <property type="entry name" value="FG-GAP"/>
</dbReference>
<dbReference type="SMART" id="SM00191">
    <property type="entry name" value="Int_alpha"/>
    <property type="match status" value="5"/>
</dbReference>
<feature type="chain" id="PRO_5044948560" description="Integrin alpha-2 domain-containing protein" evidence="13">
    <location>
        <begin position="25"/>
        <end position="1111"/>
    </location>
</feature>
<feature type="domain" description="Integrin alpha second immunoglobulin-like" evidence="16">
    <location>
        <begin position="646"/>
        <end position="773"/>
    </location>
</feature>
<dbReference type="RefSeq" id="XP_029728058.2">
    <property type="nucleotide sequence ID" value="XM_029872198.2"/>
</dbReference>
<dbReference type="EnsemblMetazoa" id="AALFPA23_006489.R8442">
    <property type="protein sequence ID" value="AALFPA23_006489.P8442"/>
    <property type="gene ID" value="AALFPA23_006489"/>
</dbReference>
<organism evidence="18 19">
    <name type="scientific">Aedes albopictus</name>
    <name type="common">Asian tiger mosquito</name>
    <name type="synonym">Stegomyia albopicta</name>
    <dbReference type="NCBI Taxonomy" id="7160"/>
    <lineage>
        <taxon>Eukaryota</taxon>
        <taxon>Metazoa</taxon>
        <taxon>Ecdysozoa</taxon>
        <taxon>Arthropoda</taxon>
        <taxon>Hexapoda</taxon>
        <taxon>Insecta</taxon>
        <taxon>Pterygota</taxon>
        <taxon>Neoptera</taxon>
        <taxon>Endopterygota</taxon>
        <taxon>Diptera</taxon>
        <taxon>Nematocera</taxon>
        <taxon>Culicoidea</taxon>
        <taxon>Culicidae</taxon>
        <taxon>Culicinae</taxon>
        <taxon>Aedini</taxon>
        <taxon>Aedes</taxon>
        <taxon>Stegomyia</taxon>
    </lineage>
</organism>
<sequence length="1111" mass="122829">MVLNRWYVWLPLALAGLSITVVQCFNFETRLPIVKYGSTNTYFGYSVASHTEQPRNGEKKNWILVGAPLGQNLQPSTNRSGALFKCPITQLSNDCEQIKTDGRRKPSGIYESDDEDDDSLAPPGMDELKTNQWLGVTVKSGGKENKIFVCAHRYMKVHDRGKAKENGLHLGQGLCYVLNNDFSFGFAVEVCLGRSIEREHEQYAFCQAGTSGMILDDGTAVIGTPGVMIWKGTVFAVEIDGEFLSRDKTQYYGAHENVDSPVPNYSYLGMSVTGGKYFGDYMSYAGGAPRSRGNGQVIIFSNRNKRNPIVKEKELRGEQFGSSFGYEMTTADVNGDHAPDLLVAAPFYFSKSEGGAVYVYENMNNNFADNYTTKLTGKVDSQFGMALANLGDINKDGCEDIAIGAPYEGNGVVYIYLGTSNGLSTKPSQVISSSSLGLKVPTLKTFGGSLSGGIDLDNNTYPDLVIGAYDSAAVTTLLARPITNIKTSVKSEELQNIDPTKPGCRADPTANATCFSFRACCSIEPYEESGHSSGQPQHLILIYTIEAETYNNLKKFSRVYFGPDTRNRSNILRKRISVITDGRQECREEVVYIKDNTRDIQNPIRFRLNYTIVDTTLPLSALDALDPILDQTQADRTFEATFQKDCGQDGICQSKIDVKSKLSLEQQGDGSYSLVLGRDRGILLNVSVSNHADSAYETHLFVKHDPSISYSGTKSLYTCTQFNATLVDCSLGNPMRRDAVAKLSLRFDPQRVDDLVSKLTFQVFVNTTSALLEGTKNSTSNVVHVIKRAKISISGAAHPEQAFYGGDVKGESAMETVEDIGTAVQHIYLIYNDGPWRAPKVQVNIQWPHQVANDKPQGKWLLYLTDTPSVDATNGGDCVVDPHSAINPLGLKKSSVLNDLVQMERYTQRAYNKSLTFSSEKSERVSFAKQTSHSSASENSLNRVRRDRSMIIRAERLTDKDGKQTDIVHMDCKRNTAKCISIVCNVYDVQPKAQVLINVTARLWNSTLVSDYPRVDLVKIASTARIKVFEVQQDHPFDSVTVETSAYPELLDQVGDKSIPIWLIILAVVGGLLALALLTYIMWRCGFFKRRRPDPTLSGNLEKNSENKPFL</sequence>
<dbReference type="InterPro" id="IPR048285">
    <property type="entry name" value="Integrin_alpha_Ig-like_2"/>
</dbReference>
<evidence type="ECO:0000256" key="2">
    <source>
        <dbReference type="ARBA" id="ARBA00008054"/>
    </source>
</evidence>
<keyword evidence="8 13" id="KW-0401">Integrin</keyword>
<dbReference type="InterPro" id="IPR018184">
    <property type="entry name" value="Integrin_alpha_C_CS"/>
</dbReference>
<dbReference type="Pfam" id="PF01839">
    <property type="entry name" value="FG-GAP"/>
    <property type="match status" value="2"/>
</dbReference>
<dbReference type="InterPro" id="IPR028994">
    <property type="entry name" value="Integrin_alpha_N"/>
</dbReference>
<dbReference type="Pfam" id="PF08441">
    <property type="entry name" value="Integrin_A_Ig_1"/>
    <property type="match status" value="1"/>
</dbReference>
<evidence type="ECO:0000313" key="18">
    <source>
        <dbReference type="EnsemblMetazoa" id="AALFPA23_006489.P8448"/>
    </source>
</evidence>
<dbReference type="RefSeq" id="XP_062701662.1">
    <property type="nucleotide sequence ID" value="XM_062845678.1"/>
</dbReference>
<keyword evidence="5" id="KW-0677">Repeat</keyword>
<proteinExistence type="inferred from homology"/>
<dbReference type="Gene3D" id="2.60.40.1510">
    <property type="entry name" value="ntegrin, alpha v. Chain A, domain 3"/>
    <property type="match status" value="1"/>
</dbReference>
<feature type="region of interest" description="Disordered" evidence="14">
    <location>
        <begin position="99"/>
        <end position="126"/>
    </location>
</feature>
<reference evidence="19" key="1">
    <citation type="journal article" date="2015" name="Proc. Natl. Acad. Sci. U.S.A.">
        <title>Genome sequence of the Asian Tiger mosquito, Aedes albopictus, reveals insights into its biology, genetics, and evolution.</title>
        <authorList>
            <person name="Chen X.G."/>
            <person name="Jiang X."/>
            <person name="Gu J."/>
            <person name="Xu M."/>
            <person name="Wu Y."/>
            <person name="Deng Y."/>
            <person name="Zhang C."/>
            <person name="Bonizzoni M."/>
            <person name="Dermauw W."/>
            <person name="Vontas J."/>
            <person name="Armbruster P."/>
            <person name="Huang X."/>
            <person name="Yang Y."/>
            <person name="Zhang H."/>
            <person name="He W."/>
            <person name="Peng H."/>
            <person name="Liu Y."/>
            <person name="Wu K."/>
            <person name="Chen J."/>
            <person name="Lirakis M."/>
            <person name="Topalis P."/>
            <person name="Van Leeuwen T."/>
            <person name="Hall A.B."/>
            <person name="Jiang X."/>
            <person name="Thorpe C."/>
            <person name="Mueller R.L."/>
            <person name="Sun C."/>
            <person name="Waterhouse R.M."/>
            <person name="Yan G."/>
            <person name="Tu Z.J."/>
            <person name="Fang X."/>
            <person name="James A.A."/>
        </authorList>
    </citation>
    <scope>NUCLEOTIDE SEQUENCE [LARGE SCALE GENOMIC DNA]</scope>
    <source>
        <strain evidence="19">Foshan</strain>
    </source>
</reference>
<evidence type="ECO:0000256" key="14">
    <source>
        <dbReference type="SAM" id="MobiDB-lite"/>
    </source>
</evidence>
<dbReference type="RefSeq" id="XP_029728060.2">
    <property type="nucleotide sequence ID" value="XM_029872200.2"/>
</dbReference>
<feature type="repeat" description="FG-GAP" evidence="12">
    <location>
        <begin position="310"/>
        <end position="369"/>
    </location>
</feature>
<evidence type="ECO:0000256" key="5">
    <source>
        <dbReference type="ARBA" id="ARBA00022737"/>
    </source>
</evidence>
<dbReference type="Pfam" id="PF20805">
    <property type="entry name" value="Integrin_A_Ig_2"/>
    <property type="match status" value="1"/>
</dbReference>
<dbReference type="EnsemblMetazoa" id="AALFPA23_006489.R8449">
    <property type="protein sequence ID" value="AALFPA23_006489.P8449"/>
    <property type="gene ID" value="AALFPA23_006489"/>
</dbReference>
<name>A0ABM1Y7G0_AEDAL</name>
<dbReference type="InterPro" id="IPR048286">
    <property type="entry name" value="Integrin_alpha_Ig-like_3"/>
</dbReference>
<evidence type="ECO:0000256" key="3">
    <source>
        <dbReference type="ARBA" id="ARBA00022692"/>
    </source>
</evidence>
<dbReference type="RefSeq" id="XP_029728056.2">
    <property type="nucleotide sequence ID" value="XM_029872196.2"/>
</dbReference>
<evidence type="ECO:0000313" key="19">
    <source>
        <dbReference type="Proteomes" id="UP000069940"/>
    </source>
</evidence>
<dbReference type="Proteomes" id="UP000069940">
    <property type="component" value="Unassembled WGS sequence"/>
</dbReference>
<evidence type="ECO:0000256" key="10">
    <source>
        <dbReference type="ARBA" id="ARBA00023170"/>
    </source>
</evidence>
<dbReference type="Gene3D" id="2.130.10.130">
    <property type="entry name" value="Integrin alpha, N-terminal"/>
    <property type="match status" value="1"/>
</dbReference>
<feature type="repeat" description="FG-GAP" evidence="12">
    <location>
        <begin position="370"/>
        <end position="425"/>
    </location>
</feature>
<dbReference type="RefSeq" id="XP_029728057.2">
    <property type="nucleotide sequence ID" value="XM_029872197.2"/>
</dbReference>
<keyword evidence="19" id="KW-1185">Reference proteome</keyword>
<dbReference type="EnsemblMetazoa" id="AALFPA23_006489.R8441">
    <property type="protein sequence ID" value="AALFPA23_006489.P8441"/>
    <property type="gene ID" value="AALFPA23_006489"/>
</dbReference>
<dbReference type="PANTHER" id="PTHR23220:SF122">
    <property type="entry name" value="INTEGRIN ALPHA-PS1"/>
    <property type="match status" value="1"/>
</dbReference>
<feature type="repeat" description="FG-GAP" evidence="12">
    <location>
        <begin position="29"/>
        <end position="95"/>
    </location>
</feature>
<evidence type="ECO:0000256" key="11">
    <source>
        <dbReference type="ARBA" id="ARBA00023180"/>
    </source>
</evidence>
<feature type="signal peptide" evidence="13">
    <location>
        <begin position="1"/>
        <end position="24"/>
    </location>
</feature>
<dbReference type="InterPro" id="IPR000413">
    <property type="entry name" value="Integrin_alpha"/>
</dbReference>
<evidence type="ECO:0000256" key="6">
    <source>
        <dbReference type="ARBA" id="ARBA00022889"/>
    </source>
</evidence>
<dbReference type="Pfam" id="PF20806">
    <property type="entry name" value="Integrin_A_Ig_3"/>
    <property type="match status" value="1"/>
</dbReference>
<evidence type="ECO:0000256" key="12">
    <source>
        <dbReference type="PROSITE-ProRule" id="PRU00803"/>
    </source>
</evidence>
<evidence type="ECO:0000259" key="17">
    <source>
        <dbReference type="Pfam" id="PF20806"/>
    </source>
</evidence>
<dbReference type="GeneID" id="109427696"/>
<evidence type="ECO:0000256" key="8">
    <source>
        <dbReference type="ARBA" id="ARBA00023037"/>
    </source>
</evidence>
<dbReference type="PRINTS" id="PR01185">
    <property type="entry name" value="INTEGRINA"/>
</dbReference>
<dbReference type="RefSeq" id="XP_029728059.2">
    <property type="nucleotide sequence ID" value="XM_029872199.2"/>
</dbReference>
<evidence type="ECO:0000259" key="16">
    <source>
        <dbReference type="Pfam" id="PF20805"/>
    </source>
</evidence>
<keyword evidence="3 13" id="KW-0812">Transmembrane</keyword>
<evidence type="ECO:0000256" key="1">
    <source>
        <dbReference type="ARBA" id="ARBA00004479"/>
    </source>
</evidence>